<dbReference type="PROSITE" id="PS51140">
    <property type="entry name" value="CUE"/>
    <property type="match status" value="1"/>
</dbReference>
<dbReference type="InterPro" id="IPR013083">
    <property type="entry name" value="Znf_RING/FYVE/PHD"/>
</dbReference>
<dbReference type="InterPro" id="IPR001841">
    <property type="entry name" value="Znf_RING"/>
</dbReference>
<feature type="transmembrane region" description="Helical" evidence="12">
    <location>
        <begin position="149"/>
        <end position="169"/>
    </location>
</feature>
<gene>
    <name evidence="16 17 18 19 20 21" type="primary">LOC107217049</name>
</gene>
<evidence type="ECO:0000256" key="11">
    <source>
        <dbReference type="SAM" id="MobiDB-lite"/>
    </source>
</evidence>
<proteinExistence type="predicted"/>
<dbReference type="GeneID" id="107217049"/>
<keyword evidence="3" id="KW-0808">Transferase</keyword>
<feature type="region of interest" description="Disordered" evidence="11">
    <location>
        <begin position="584"/>
        <end position="616"/>
    </location>
</feature>
<sequence length="616" mass="70364">MPMVFLDRLPVPSLRAYTSISIAILSCSIYYAAQIVKDPGWRNNHPNSLVAAVGNATDNNASAIVDSRTLGVHMRELFACMVQEPGCIWTLINMAYCVLILVGKSIQKLVFGELRVSERQHLKDKFWNFVFYKFIFVFGVLNVQYMDEVVLWCAWFTALGFLSLLSQLCKDRFEYLSFSPTTPGWSHVRLLGLLTAILALSSFMLLMCVAAGFFFVSFNTFAFMAAECILLGVRTIHVMLRYAIHLYDTRGAGNTSPRSWDKRGPLAYYTELTSELTILAVDFLHHVHMLLWSNIFLSMASLVICMQLRYLFHEIQRRITKHRNYLAVLSHMEQNYPMASQEELAENSDNCAICWEKMETARKLPCGHLFHNSCLQSWLEQDTSCPTCRLALSMQANHRENAPEIPSESPTPARRNDNHFFHFDGSRYVSWLPSFSVEVTHNRIRGDISALAHTNSQLDAMARQVQQLFPYYPRNVILEDLRGTRSIEITIENILDSRLLPPHHVIEEPEAEPATTTQTTTAHILPIPLVQDTLDPRLDIPAADSGEEPSNLGGRFSKSSMERERILQRRKEHMLLTARRKYFERHPHHNESDTSLDVSSPVNLNNVTPRISLSHN</sequence>
<evidence type="ECO:0000256" key="8">
    <source>
        <dbReference type="ARBA" id="ARBA00022989"/>
    </source>
</evidence>
<evidence type="ECO:0000256" key="9">
    <source>
        <dbReference type="ARBA" id="ARBA00023136"/>
    </source>
</evidence>
<evidence type="ECO:0000256" key="2">
    <source>
        <dbReference type="ARBA" id="ARBA00004906"/>
    </source>
</evidence>
<dbReference type="PROSITE" id="PS50089">
    <property type="entry name" value="ZF_RING_2"/>
    <property type="match status" value="1"/>
</dbReference>
<evidence type="ECO:0000313" key="20">
    <source>
        <dbReference type="RefSeq" id="XP_046585916.1"/>
    </source>
</evidence>
<dbReference type="InterPro" id="IPR057992">
    <property type="entry name" value="TPR_SYVN1_N"/>
</dbReference>
<evidence type="ECO:0000256" key="5">
    <source>
        <dbReference type="ARBA" id="ARBA00022723"/>
    </source>
</evidence>
<dbReference type="RefSeq" id="XP_046585922.1">
    <property type="nucleotide sequence ID" value="XM_046729966.1"/>
</dbReference>
<evidence type="ECO:0000256" key="6">
    <source>
        <dbReference type="ARBA" id="ARBA00022771"/>
    </source>
</evidence>
<keyword evidence="15" id="KW-1185">Reference proteome</keyword>
<name>A0ABM3FD03_NEOLC</name>
<keyword evidence="7" id="KW-0862">Zinc</keyword>
<comment type="subcellular location">
    <subcellularLocation>
        <location evidence="1">Membrane</location>
        <topology evidence="1">Multi-pass membrane protein</topology>
    </subcellularLocation>
</comment>
<dbReference type="CDD" id="cd14421">
    <property type="entry name" value="CUE_AMFR"/>
    <property type="match status" value="1"/>
</dbReference>
<evidence type="ECO:0000313" key="21">
    <source>
        <dbReference type="RefSeq" id="XP_046585922.1"/>
    </source>
</evidence>
<evidence type="ECO:0000256" key="1">
    <source>
        <dbReference type="ARBA" id="ARBA00004141"/>
    </source>
</evidence>
<reference evidence="16 17" key="1">
    <citation type="submission" date="2025-05" db="UniProtKB">
        <authorList>
            <consortium name="RefSeq"/>
        </authorList>
    </citation>
    <scope>IDENTIFICATION</scope>
    <source>
        <tissue evidence="16 17">Thorax and Abdomen</tissue>
    </source>
</reference>
<feature type="transmembrane region" description="Helical" evidence="12">
    <location>
        <begin position="221"/>
        <end position="244"/>
    </location>
</feature>
<dbReference type="Pfam" id="PF02845">
    <property type="entry name" value="CUE"/>
    <property type="match status" value="1"/>
</dbReference>
<evidence type="ECO:0000256" key="3">
    <source>
        <dbReference type="ARBA" id="ARBA00022679"/>
    </source>
</evidence>
<feature type="transmembrane region" description="Helical" evidence="12">
    <location>
        <begin position="190"/>
        <end position="215"/>
    </location>
</feature>
<dbReference type="PANTHER" id="PTHR15067">
    <property type="entry name" value="E3 UBIQUITIN-PROTEIN LIGASE RNF8"/>
    <property type="match status" value="1"/>
</dbReference>
<dbReference type="RefSeq" id="XP_046585900.1">
    <property type="nucleotide sequence ID" value="XM_046729944.1"/>
</dbReference>
<dbReference type="CDD" id="cd16455">
    <property type="entry name" value="RING-H2_AMFR"/>
    <property type="match status" value="1"/>
</dbReference>
<evidence type="ECO:0000256" key="12">
    <source>
        <dbReference type="SAM" id="Phobius"/>
    </source>
</evidence>
<feature type="region of interest" description="Disordered" evidence="11">
    <location>
        <begin position="540"/>
        <end position="563"/>
    </location>
</feature>
<dbReference type="PANTHER" id="PTHR15067:SF5">
    <property type="entry name" value="E3 UBIQUITIN-PROTEIN LIGASE AMFR"/>
    <property type="match status" value="1"/>
</dbReference>
<evidence type="ECO:0000259" key="14">
    <source>
        <dbReference type="PROSITE" id="PS51140"/>
    </source>
</evidence>
<keyword evidence="8 12" id="KW-1133">Transmembrane helix</keyword>
<dbReference type="SUPFAM" id="SSF57850">
    <property type="entry name" value="RING/U-box"/>
    <property type="match status" value="1"/>
</dbReference>
<dbReference type="SMART" id="SM00546">
    <property type="entry name" value="CUE"/>
    <property type="match status" value="1"/>
</dbReference>
<dbReference type="RefSeq" id="XP_046585908.1">
    <property type="nucleotide sequence ID" value="XM_046729952.1"/>
</dbReference>
<evidence type="ECO:0000313" key="15">
    <source>
        <dbReference type="Proteomes" id="UP000829291"/>
    </source>
</evidence>
<evidence type="ECO:0000313" key="19">
    <source>
        <dbReference type="RefSeq" id="XP_046585908.1"/>
    </source>
</evidence>
<keyword evidence="6 10" id="KW-0863">Zinc-finger</keyword>
<dbReference type="Gene3D" id="1.10.8.10">
    <property type="entry name" value="DNA helicase RuvA subunit, C-terminal domain"/>
    <property type="match status" value="1"/>
</dbReference>
<comment type="pathway">
    <text evidence="2">Protein modification; protein ubiquitination.</text>
</comment>
<keyword evidence="9 12" id="KW-0472">Membrane</keyword>
<dbReference type="Pfam" id="PF13639">
    <property type="entry name" value="zf-RING_2"/>
    <property type="match status" value="1"/>
</dbReference>
<evidence type="ECO:0000256" key="7">
    <source>
        <dbReference type="ARBA" id="ARBA00022833"/>
    </source>
</evidence>
<feature type="transmembrane region" description="Helical" evidence="12">
    <location>
        <begin position="12"/>
        <end position="33"/>
    </location>
</feature>
<dbReference type="SMART" id="SM00184">
    <property type="entry name" value="RING"/>
    <property type="match status" value="1"/>
</dbReference>
<feature type="domain" description="RING-type" evidence="13">
    <location>
        <begin position="351"/>
        <end position="389"/>
    </location>
</feature>
<evidence type="ECO:0000256" key="4">
    <source>
        <dbReference type="ARBA" id="ARBA00022692"/>
    </source>
</evidence>
<dbReference type="RefSeq" id="XP_046585894.1">
    <property type="nucleotide sequence ID" value="XM_046729938.1"/>
</dbReference>
<evidence type="ECO:0000313" key="16">
    <source>
        <dbReference type="RefSeq" id="XP_046585889.1"/>
    </source>
</evidence>
<feature type="transmembrane region" description="Helical" evidence="12">
    <location>
        <begin position="126"/>
        <end position="143"/>
    </location>
</feature>
<dbReference type="Gene3D" id="3.30.40.10">
    <property type="entry name" value="Zinc/RING finger domain, C3HC4 (zinc finger)"/>
    <property type="match status" value="1"/>
</dbReference>
<feature type="transmembrane region" description="Helical" evidence="12">
    <location>
        <begin position="290"/>
        <end position="312"/>
    </location>
</feature>
<keyword evidence="4 12" id="KW-0812">Transmembrane</keyword>
<feature type="domain" description="CUE" evidence="14">
    <location>
        <begin position="457"/>
        <end position="499"/>
    </location>
</feature>
<feature type="transmembrane region" description="Helical" evidence="12">
    <location>
        <begin position="88"/>
        <end position="106"/>
    </location>
</feature>
<evidence type="ECO:0000259" key="13">
    <source>
        <dbReference type="PROSITE" id="PS50089"/>
    </source>
</evidence>
<accession>A0ABM3FD03</accession>
<evidence type="ECO:0000313" key="18">
    <source>
        <dbReference type="RefSeq" id="XP_046585900.1"/>
    </source>
</evidence>
<evidence type="ECO:0000256" key="10">
    <source>
        <dbReference type="PROSITE-ProRule" id="PRU00175"/>
    </source>
</evidence>
<dbReference type="RefSeq" id="XP_046585889.1">
    <property type="nucleotide sequence ID" value="XM_046729933.1"/>
</dbReference>
<feature type="compositionally biased region" description="Polar residues" evidence="11">
    <location>
        <begin position="593"/>
        <end position="616"/>
    </location>
</feature>
<organism evidence="15 18">
    <name type="scientific">Neodiprion lecontei</name>
    <name type="common">Redheaded pine sawfly</name>
    <dbReference type="NCBI Taxonomy" id="441921"/>
    <lineage>
        <taxon>Eukaryota</taxon>
        <taxon>Metazoa</taxon>
        <taxon>Ecdysozoa</taxon>
        <taxon>Arthropoda</taxon>
        <taxon>Hexapoda</taxon>
        <taxon>Insecta</taxon>
        <taxon>Pterygota</taxon>
        <taxon>Neoptera</taxon>
        <taxon>Endopterygota</taxon>
        <taxon>Hymenoptera</taxon>
        <taxon>Tenthredinoidea</taxon>
        <taxon>Diprionidae</taxon>
        <taxon>Diprioninae</taxon>
        <taxon>Neodiprion</taxon>
    </lineage>
</organism>
<protein>
    <submittedName>
        <fullName evidence="16 17">E3 ubiquitin-protein ligase AMFR isoform X1</fullName>
    </submittedName>
</protein>
<dbReference type="RefSeq" id="XP_046585916.1">
    <property type="nucleotide sequence ID" value="XM_046729960.1"/>
</dbReference>
<dbReference type="Pfam" id="PF25563">
    <property type="entry name" value="TPR_SYVN1_N"/>
    <property type="match status" value="1"/>
</dbReference>
<dbReference type="InterPro" id="IPR003892">
    <property type="entry name" value="CUE"/>
</dbReference>
<keyword evidence="5" id="KW-0479">Metal-binding</keyword>
<dbReference type="Proteomes" id="UP000829291">
    <property type="component" value="Chromosome 1"/>
</dbReference>
<evidence type="ECO:0000313" key="17">
    <source>
        <dbReference type="RefSeq" id="XP_046585894.1"/>
    </source>
</evidence>